<reference evidence="5" key="1">
    <citation type="submission" date="2016-10" db="EMBL/GenBank/DDBJ databases">
        <authorList>
            <person name="Varghese N."/>
            <person name="Submissions S."/>
        </authorList>
    </citation>
    <scope>NUCLEOTIDE SEQUENCE [LARGE SCALE GENOMIC DNA]</scope>
    <source>
        <strain evidence="5">Gh-105</strain>
    </source>
</reference>
<dbReference type="EMBL" id="FOPM01000011">
    <property type="protein sequence ID" value="SFG79280.1"/>
    <property type="molecule type" value="Genomic_DNA"/>
</dbReference>
<evidence type="ECO:0000259" key="3">
    <source>
        <dbReference type="Pfam" id="PF18818"/>
    </source>
</evidence>
<feature type="region of interest" description="Disordered" evidence="1">
    <location>
        <begin position="1"/>
        <end position="20"/>
    </location>
</feature>
<sequence length="341" mass="37184">MARRSSSSRKPSSARADAAPAPRVDLYRRITDTIVAQLEEGRVPWVQPWGDLPGTATVGMPRNAATNRAYSGINVMLLWASGTALAYPTQRWLTFKQALGLGGCVRRGEKGTPVVYADRFTPEQERERAAKEGEEARSIAFLKQYTVFNAAQCDGLPEDLYVPPPPPREDLIEPRFRALMQASGLTIHLGGQMAFYRPADDAIVLPPPQAFHEPVNFHRTAAHEMSHATGHPSRLARDFTGRYGSEGYAREELVAEISAAYVCASLGIVPTVRHADYIATWLDVLRSDPRAIVQAAGLASRSADWLLGHLPADLALDDGEAGDDTGDEEVRASAEPEREAA</sequence>
<evidence type="ECO:0000256" key="1">
    <source>
        <dbReference type="SAM" id="MobiDB-lite"/>
    </source>
</evidence>
<dbReference type="PIRSF" id="PIRSF037112">
    <property type="entry name" value="Antirestriction_ArdC"/>
    <property type="match status" value="1"/>
</dbReference>
<feature type="compositionally biased region" description="Acidic residues" evidence="1">
    <location>
        <begin position="316"/>
        <end position="327"/>
    </location>
</feature>
<feature type="compositionally biased region" description="Basic and acidic residues" evidence="1">
    <location>
        <begin position="328"/>
        <end position="341"/>
    </location>
</feature>
<gene>
    <name evidence="4" type="ORF">SAMN05192565_11191</name>
</gene>
<dbReference type="STRING" id="582675.SAMN05192565_11191"/>
<dbReference type="Pfam" id="PF18818">
    <property type="entry name" value="MPTase-PolyVal"/>
    <property type="match status" value="1"/>
</dbReference>
<feature type="domain" description="Polyvalent protein metallopeptidase" evidence="3">
    <location>
        <begin position="176"/>
        <end position="296"/>
    </location>
</feature>
<keyword evidence="5" id="KW-1185">Reference proteome</keyword>
<evidence type="ECO:0000259" key="2">
    <source>
        <dbReference type="Pfam" id="PF08401"/>
    </source>
</evidence>
<accession>A0A1I2UQK3</accession>
<proteinExistence type="predicted"/>
<evidence type="ECO:0000313" key="4">
    <source>
        <dbReference type="EMBL" id="SFG79280.1"/>
    </source>
</evidence>
<feature type="domain" description="N-terminal" evidence="2">
    <location>
        <begin position="25"/>
        <end position="148"/>
    </location>
</feature>
<name>A0A1I2UQK3_9HYPH</name>
<dbReference type="AlphaFoldDB" id="A0A1I2UQK3"/>
<dbReference type="InterPro" id="IPR013610">
    <property type="entry name" value="ArdC_N"/>
</dbReference>
<dbReference type="InterPro" id="IPR017113">
    <property type="entry name" value="Antirestriction_ArdC"/>
</dbReference>
<evidence type="ECO:0000313" key="5">
    <source>
        <dbReference type="Proteomes" id="UP000199229"/>
    </source>
</evidence>
<dbReference type="RefSeq" id="WP_091972037.1">
    <property type="nucleotide sequence ID" value="NZ_FOPM01000011.1"/>
</dbReference>
<protein>
    <submittedName>
        <fullName evidence="4">Antirestriction protein ArdC</fullName>
    </submittedName>
</protein>
<feature type="region of interest" description="Disordered" evidence="1">
    <location>
        <begin position="316"/>
        <end position="341"/>
    </location>
</feature>
<dbReference type="Proteomes" id="UP000199229">
    <property type="component" value="Unassembled WGS sequence"/>
</dbReference>
<dbReference type="GO" id="GO:0003697">
    <property type="term" value="F:single-stranded DNA binding"/>
    <property type="evidence" value="ECO:0007669"/>
    <property type="project" value="InterPro"/>
</dbReference>
<organism evidence="4 5">
    <name type="scientific">Methylobacterium gossipiicola</name>
    <dbReference type="NCBI Taxonomy" id="582675"/>
    <lineage>
        <taxon>Bacteria</taxon>
        <taxon>Pseudomonadati</taxon>
        <taxon>Pseudomonadota</taxon>
        <taxon>Alphaproteobacteria</taxon>
        <taxon>Hyphomicrobiales</taxon>
        <taxon>Methylobacteriaceae</taxon>
        <taxon>Methylobacterium</taxon>
    </lineage>
</organism>
<feature type="compositionally biased region" description="Low complexity" evidence="1">
    <location>
        <begin position="8"/>
        <end position="20"/>
    </location>
</feature>
<dbReference type="Pfam" id="PF08401">
    <property type="entry name" value="ArdcN"/>
    <property type="match status" value="1"/>
</dbReference>
<dbReference type="InterPro" id="IPR041459">
    <property type="entry name" value="MPTase-PolyVal"/>
</dbReference>
<dbReference type="OrthoDB" id="9792687at2"/>